<organism evidence="1 2">
    <name type="scientific">Frankliniella fusca</name>
    <dbReference type="NCBI Taxonomy" id="407009"/>
    <lineage>
        <taxon>Eukaryota</taxon>
        <taxon>Metazoa</taxon>
        <taxon>Ecdysozoa</taxon>
        <taxon>Arthropoda</taxon>
        <taxon>Hexapoda</taxon>
        <taxon>Insecta</taxon>
        <taxon>Pterygota</taxon>
        <taxon>Neoptera</taxon>
        <taxon>Paraneoptera</taxon>
        <taxon>Thysanoptera</taxon>
        <taxon>Terebrantia</taxon>
        <taxon>Thripoidea</taxon>
        <taxon>Thripidae</taxon>
        <taxon>Frankliniella</taxon>
    </lineage>
</organism>
<gene>
    <name evidence="1" type="ORF">KUF71_019714</name>
</gene>
<comment type="caution">
    <text evidence="1">The sequence shown here is derived from an EMBL/GenBank/DDBJ whole genome shotgun (WGS) entry which is preliminary data.</text>
</comment>
<dbReference type="AlphaFoldDB" id="A0AAE1GXJ4"/>
<protein>
    <submittedName>
        <fullName evidence="1">Primosomal protein 1</fullName>
    </submittedName>
</protein>
<dbReference type="Proteomes" id="UP001219518">
    <property type="component" value="Unassembled WGS sequence"/>
</dbReference>
<keyword evidence="2" id="KW-1185">Reference proteome</keyword>
<name>A0AAE1GXJ4_9NEOP</name>
<proteinExistence type="predicted"/>
<evidence type="ECO:0000313" key="1">
    <source>
        <dbReference type="EMBL" id="KAK3909705.1"/>
    </source>
</evidence>
<dbReference type="EMBL" id="JAHWGI010000108">
    <property type="protein sequence ID" value="KAK3909705.1"/>
    <property type="molecule type" value="Genomic_DNA"/>
</dbReference>
<reference evidence="1" key="2">
    <citation type="journal article" date="2023" name="BMC Genomics">
        <title>Pest status, molecular evolution, and epigenetic factors derived from the genome assembly of Frankliniella fusca, a thysanopteran phytovirus vector.</title>
        <authorList>
            <person name="Catto M.A."/>
            <person name="Labadie P.E."/>
            <person name="Jacobson A.L."/>
            <person name="Kennedy G.G."/>
            <person name="Srinivasan R."/>
            <person name="Hunt B.G."/>
        </authorList>
    </citation>
    <scope>NUCLEOTIDE SEQUENCE</scope>
    <source>
        <strain evidence="1">PL_HMW_Pooled</strain>
    </source>
</reference>
<accession>A0AAE1GXJ4</accession>
<evidence type="ECO:0000313" key="2">
    <source>
        <dbReference type="Proteomes" id="UP001219518"/>
    </source>
</evidence>
<sequence>MKYSYPTFLIRPNCIHMFRFQDAASVTTTSMTNPAASVIRTATKISLARASPFTAPLDSISNVVSWKPYAGFNLRMYLWSVLNDGKAPGRKPHFAATWGQVPVAENKHRRSVYLPCLSAVVEFQ</sequence>
<reference evidence="1" key="1">
    <citation type="submission" date="2021-07" db="EMBL/GenBank/DDBJ databases">
        <authorList>
            <person name="Catto M.A."/>
            <person name="Jacobson A."/>
            <person name="Kennedy G."/>
            <person name="Labadie P."/>
            <person name="Hunt B.G."/>
            <person name="Srinivasan R."/>
        </authorList>
    </citation>
    <scope>NUCLEOTIDE SEQUENCE</scope>
    <source>
        <strain evidence="1">PL_HMW_Pooled</strain>
        <tissue evidence="1">Head</tissue>
    </source>
</reference>